<feature type="non-terminal residue" evidence="2">
    <location>
        <position position="1"/>
    </location>
</feature>
<dbReference type="EMBL" id="JACEIK010000587">
    <property type="protein sequence ID" value="MCD7459483.1"/>
    <property type="molecule type" value="Genomic_DNA"/>
</dbReference>
<name>A0ABS8SKZ3_DATST</name>
<evidence type="ECO:0000256" key="1">
    <source>
        <dbReference type="SAM" id="MobiDB-lite"/>
    </source>
</evidence>
<reference evidence="2 3" key="1">
    <citation type="journal article" date="2021" name="BMC Genomics">
        <title>Datura genome reveals duplications of psychoactive alkaloid biosynthetic genes and high mutation rate following tissue culture.</title>
        <authorList>
            <person name="Rajewski A."/>
            <person name="Carter-House D."/>
            <person name="Stajich J."/>
            <person name="Litt A."/>
        </authorList>
    </citation>
    <scope>NUCLEOTIDE SEQUENCE [LARGE SCALE GENOMIC DNA]</scope>
    <source>
        <strain evidence="2">AR-01</strain>
    </source>
</reference>
<feature type="region of interest" description="Disordered" evidence="1">
    <location>
        <begin position="1"/>
        <end position="21"/>
    </location>
</feature>
<organism evidence="2 3">
    <name type="scientific">Datura stramonium</name>
    <name type="common">Jimsonweed</name>
    <name type="synonym">Common thornapple</name>
    <dbReference type="NCBI Taxonomy" id="4076"/>
    <lineage>
        <taxon>Eukaryota</taxon>
        <taxon>Viridiplantae</taxon>
        <taxon>Streptophyta</taxon>
        <taxon>Embryophyta</taxon>
        <taxon>Tracheophyta</taxon>
        <taxon>Spermatophyta</taxon>
        <taxon>Magnoliopsida</taxon>
        <taxon>eudicotyledons</taxon>
        <taxon>Gunneridae</taxon>
        <taxon>Pentapetalae</taxon>
        <taxon>asterids</taxon>
        <taxon>lamiids</taxon>
        <taxon>Solanales</taxon>
        <taxon>Solanaceae</taxon>
        <taxon>Solanoideae</taxon>
        <taxon>Datureae</taxon>
        <taxon>Datura</taxon>
    </lineage>
</organism>
<protein>
    <submittedName>
        <fullName evidence="2">Uncharacterized protein</fullName>
    </submittedName>
</protein>
<keyword evidence="3" id="KW-1185">Reference proteome</keyword>
<sequence length="88" mass="9788">DCGLMKKGISHDPPNIKMQGNPQLQSFRSVLAKYLVPMQEGTYNTMIEMDSGVSCCNGCSRGNYASKSPWKDGFNTSTNNDYEHGLYE</sequence>
<proteinExistence type="predicted"/>
<feature type="non-terminal residue" evidence="2">
    <location>
        <position position="88"/>
    </location>
</feature>
<gene>
    <name evidence="2" type="ORF">HAX54_041013</name>
</gene>
<comment type="caution">
    <text evidence="2">The sequence shown here is derived from an EMBL/GenBank/DDBJ whole genome shotgun (WGS) entry which is preliminary data.</text>
</comment>
<evidence type="ECO:0000313" key="2">
    <source>
        <dbReference type="EMBL" id="MCD7459483.1"/>
    </source>
</evidence>
<accession>A0ABS8SKZ3</accession>
<dbReference type="Proteomes" id="UP000823775">
    <property type="component" value="Unassembled WGS sequence"/>
</dbReference>
<evidence type="ECO:0000313" key="3">
    <source>
        <dbReference type="Proteomes" id="UP000823775"/>
    </source>
</evidence>